<dbReference type="Proteomes" id="UP000594468">
    <property type="component" value="Chromosome"/>
</dbReference>
<gene>
    <name evidence="1" type="ORF">G4Y79_22785</name>
</gene>
<proteinExistence type="predicted"/>
<name>A0A7S8E8Y9_9CHLR</name>
<protein>
    <submittedName>
        <fullName evidence="1">Uncharacterized protein</fullName>
    </submittedName>
</protein>
<dbReference type="RefSeq" id="WP_195170547.1">
    <property type="nucleotide sequence ID" value="NZ_CP062983.1"/>
</dbReference>
<reference evidence="1 2" key="1">
    <citation type="submission" date="2020-02" db="EMBL/GenBank/DDBJ databases">
        <authorList>
            <person name="Zheng R.K."/>
            <person name="Sun C.M."/>
        </authorList>
    </citation>
    <scope>NUCLEOTIDE SEQUENCE [LARGE SCALE GENOMIC DNA]</scope>
    <source>
        <strain evidence="2">rifampicinis</strain>
    </source>
</reference>
<dbReference type="KEGG" id="pmet:G4Y79_22785"/>
<organism evidence="1 2">
    <name type="scientific">Phototrophicus methaneseepsis</name>
    <dbReference type="NCBI Taxonomy" id="2710758"/>
    <lineage>
        <taxon>Bacteria</taxon>
        <taxon>Bacillati</taxon>
        <taxon>Chloroflexota</taxon>
        <taxon>Candidatus Thermofontia</taxon>
        <taxon>Phototrophicales</taxon>
        <taxon>Phototrophicaceae</taxon>
        <taxon>Phototrophicus</taxon>
    </lineage>
</organism>
<dbReference type="EMBL" id="CP062983">
    <property type="protein sequence ID" value="QPC82478.1"/>
    <property type="molecule type" value="Genomic_DNA"/>
</dbReference>
<evidence type="ECO:0000313" key="1">
    <source>
        <dbReference type="EMBL" id="QPC82478.1"/>
    </source>
</evidence>
<keyword evidence="2" id="KW-1185">Reference proteome</keyword>
<dbReference type="AlphaFoldDB" id="A0A7S8E8Y9"/>
<accession>A0A7S8E8Y9</accession>
<evidence type="ECO:0000313" key="2">
    <source>
        <dbReference type="Proteomes" id="UP000594468"/>
    </source>
</evidence>
<sequence length="131" mass="15019">MSDSPQEQPQQSVDVVTLRKSQAGMRFIAQMHIYNMADAERLRTFITESYHDDVLAQADADTQLAQMQAQYTAVGKVKVKQVLAANEYHVIVVMQAQKQPGMYFYVEVKVEEEYPHKIIGYMFQPMQEVNG</sequence>